<keyword evidence="2" id="KW-0808">Transferase</keyword>
<dbReference type="GO" id="GO:0061711">
    <property type="term" value="F:tRNA N(6)-L-threonylcarbamoyladenine synthase activity"/>
    <property type="evidence" value="ECO:0007669"/>
    <property type="project" value="UniProtKB-EC"/>
</dbReference>
<organism evidence="2 3">
    <name type="scientific">Agrilactobacillus yilanensis</name>
    <dbReference type="NCBI Taxonomy" id="2485997"/>
    <lineage>
        <taxon>Bacteria</taxon>
        <taxon>Bacillati</taxon>
        <taxon>Bacillota</taxon>
        <taxon>Bacilli</taxon>
        <taxon>Lactobacillales</taxon>
        <taxon>Lactobacillaceae</taxon>
        <taxon>Agrilactobacillus</taxon>
    </lineage>
</organism>
<accession>A0ABW4J7P6</accession>
<dbReference type="InterPro" id="IPR022496">
    <property type="entry name" value="T6A_TsaB"/>
</dbReference>
<dbReference type="Proteomes" id="UP001597267">
    <property type="component" value="Unassembled WGS sequence"/>
</dbReference>
<dbReference type="SUPFAM" id="SSF53067">
    <property type="entry name" value="Actin-like ATPase domain"/>
    <property type="match status" value="2"/>
</dbReference>
<dbReference type="PANTHER" id="PTHR11735">
    <property type="entry name" value="TRNA N6-ADENOSINE THREONYLCARBAMOYLTRANSFERASE"/>
    <property type="match status" value="1"/>
</dbReference>
<comment type="caution">
    <text evidence="2">The sequence shown here is derived from an EMBL/GenBank/DDBJ whole genome shotgun (WGS) entry which is preliminary data.</text>
</comment>
<reference evidence="3" key="1">
    <citation type="journal article" date="2019" name="Int. J. Syst. Evol. Microbiol.">
        <title>The Global Catalogue of Microorganisms (GCM) 10K type strain sequencing project: providing services to taxonomists for standard genome sequencing and annotation.</title>
        <authorList>
            <consortium name="The Broad Institute Genomics Platform"/>
            <consortium name="The Broad Institute Genome Sequencing Center for Infectious Disease"/>
            <person name="Wu L."/>
            <person name="Ma J."/>
        </authorList>
    </citation>
    <scope>NUCLEOTIDE SEQUENCE [LARGE SCALE GENOMIC DNA]</scope>
    <source>
        <strain evidence="3">CCM 8896</strain>
    </source>
</reference>
<protein>
    <submittedName>
        <fullName evidence="2">tRNA (Adenosine(37)-N6)-threonylcarbamoyltransferase complex dimerization subunit type 1 TsaB</fullName>
        <ecNumber evidence="2">2.3.1.234</ecNumber>
    </submittedName>
</protein>
<dbReference type="PANTHER" id="PTHR11735:SF11">
    <property type="entry name" value="TRNA THREONYLCARBAMOYLADENOSINE BIOSYNTHESIS PROTEIN TSAB"/>
    <property type="match status" value="1"/>
</dbReference>
<dbReference type="NCBIfam" id="TIGR03725">
    <property type="entry name" value="T6A_YeaZ"/>
    <property type="match status" value="1"/>
</dbReference>
<dbReference type="RefSeq" id="WP_125715916.1">
    <property type="nucleotide sequence ID" value="NZ_JBHTOP010000024.1"/>
</dbReference>
<feature type="domain" description="Gcp-like" evidence="1">
    <location>
        <begin position="22"/>
        <end position="227"/>
    </location>
</feature>
<dbReference type="InterPro" id="IPR000905">
    <property type="entry name" value="Gcp-like_dom"/>
</dbReference>
<dbReference type="Gene3D" id="3.30.420.40">
    <property type="match status" value="2"/>
</dbReference>
<name>A0ABW4J7P6_9LACO</name>
<dbReference type="Pfam" id="PF00814">
    <property type="entry name" value="TsaD"/>
    <property type="match status" value="1"/>
</dbReference>
<keyword evidence="3" id="KW-1185">Reference proteome</keyword>
<dbReference type="InterPro" id="IPR043129">
    <property type="entry name" value="ATPase_NBD"/>
</dbReference>
<evidence type="ECO:0000259" key="1">
    <source>
        <dbReference type="Pfam" id="PF00814"/>
    </source>
</evidence>
<evidence type="ECO:0000313" key="2">
    <source>
        <dbReference type="EMBL" id="MFD1672326.1"/>
    </source>
</evidence>
<sequence length="243" mass="26855">MYVLAIDTSSRPLSVAVVTEHEVLSEITINKKMTHSQTLMPAIDAVLKNSGVTIQDIDRFAVAQGPGSYTGIRIGVTTAKTLAWTLNKPLVGLSSLALLASNVTQTPKLLVPIMDARRNNVFAGAYQWRMKSERHFLNVLKDRHLSLPQLLAEVKILQLPTVFIGEVTPFKEEIFETLGQQAEFTTAFNNLPHSANLGQLALQTAPVADVAHFTPNYLRMTEAEANWLKDHEGEGHDPYVQEV</sequence>
<dbReference type="EC" id="2.3.1.234" evidence="2"/>
<gene>
    <name evidence="2" type="primary">tsaB</name>
    <name evidence="2" type="ORF">ACFQ5M_09475</name>
</gene>
<proteinExistence type="predicted"/>
<keyword evidence="2" id="KW-0012">Acyltransferase</keyword>
<evidence type="ECO:0000313" key="3">
    <source>
        <dbReference type="Proteomes" id="UP001597267"/>
    </source>
</evidence>
<dbReference type="EMBL" id="JBHTOP010000024">
    <property type="protein sequence ID" value="MFD1672326.1"/>
    <property type="molecule type" value="Genomic_DNA"/>
</dbReference>
<dbReference type="CDD" id="cd24032">
    <property type="entry name" value="ASKHA_NBD_TsaB"/>
    <property type="match status" value="1"/>
</dbReference>